<feature type="signal peptide" evidence="16">
    <location>
        <begin position="1"/>
        <end position="26"/>
    </location>
</feature>
<keyword evidence="20" id="KW-1185">Reference proteome</keyword>
<keyword evidence="3 14" id="KW-0813">Transport</keyword>
<dbReference type="InterPro" id="IPR010105">
    <property type="entry name" value="TonB_sidphr_rcpt"/>
</dbReference>
<keyword evidence="7 16" id="KW-0732">Signal</keyword>
<keyword evidence="12 19" id="KW-0675">Receptor</keyword>
<keyword evidence="6 14" id="KW-0812">Transmembrane</keyword>
<dbReference type="Proteomes" id="UP000290637">
    <property type="component" value="Chromosome"/>
</dbReference>
<evidence type="ECO:0000256" key="10">
    <source>
        <dbReference type="ARBA" id="ARBA00023077"/>
    </source>
</evidence>
<dbReference type="InterPro" id="IPR012910">
    <property type="entry name" value="Plug_dom"/>
</dbReference>
<dbReference type="Pfam" id="PF00593">
    <property type="entry name" value="TonB_dep_Rec_b-barrel"/>
    <property type="match status" value="1"/>
</dbReference>
<feature type="domain" description="TonB-dependent receptor-like beta-barrel" evidence="17">
    <location>
        <begin position="249"/>
        <end position="685"/>
    </location>
</feature>
<dbReference type="KEGG" id="plue:EWM63_25125"/>
<evidence type="ECO:0000256" key="9">
    <source>
        <dbReference type="ARBA" id="ARBA00023065"/>
    </source>
</evidence>
<dbReference type="PANTHER" id="PTHR32552:SF68">
    <property type="entry name" value="FERRICHROME OUTER MEMBRANE TRANSPORTER_PHAGE RECEPTOR"/>
    <property type="match status" value="1"/>
</dbReference>
<evidence type="ECO:0000256" key="7">
    <source>
        <dbReference type="ARBA" id="ARBA00022729"/>
    </source>
</evidence>
<evidence type="ECO:0000256" key="16">
    <source>
        <dbReference type="SAM" id="SignalP"/>
    </source>
</evidence>
<sequence>MTTTLHRTHIAQSIFLFLAAASAARASGQDATTSQDATMPVVTVTGAAADDTGYLAKRSSTATKMDIPLLETPQSVTIVTADQIRDQASPNLQEVLRYAAGVRNELYGVDNRGDYVSLRGSSDLTTLLDGLRLPLSGSWGIVRTEPYAYDRIEVLRGPSSIIAGENDPGGVVNLVSKRPQAERAHEAGIRLGNDNLRELHGDFTGPLTADGSLLYRLVVVGKDSDTQIRHADEKRELFAPSLTWKPNATDSVTVYAEYQHDRSKNTNAFLGLEGTLYAAPNGPIPTDLFIGEPAWDRYGGTRKRAGYALDVALGPDWQLRHNLRHDRVTGLMKSMYAAWWDGFVDATGASDPTGQYMNRIAYVNRDSTRTTSGDLTLQGKVRTGAVRHTLMVGIDGTAHDAAGQSSELAASPLNVYAPVYGVDPDPGEIDAPWSETRIRRIGVLAQDQMKFNDALSVRVGARRDRVRNSTVGGDVKKDAATSINVGVVYQARPGLAPYASYSESFVPVSGTDAAGRSFKPKRGEQYEAGVKWEPVGLPVQATASVYTLKEKNRLANDPANPNFSIQLGEARVKGIEAEVKADVAAWNLLASYSYTRARASAGSYGGDLDASWQIEGIPEHGGSVWAIHDFGRMGIAGLKAGGGLRYVGRNGDGTGKVTVPSVTLGDLMVSYDMRAWRFALNVNNLADKDYIATCLSRGDCWFGQRRKVVLSADYRW</sequence>
<evidence type="ECO:0000256" key="11">
    <source>
        <dbReference type="ARBA" id="ARBA00023136"/>
    </source>
</evidence>
<keyword evidence="10 15" id="KW-0798">TonB box</keyword>
<evidence type="ECO:0000313" key="20">
    <source>
        <dbReference type="Proteomes" id="UP000290637"/>
    </source>
</evidence>
<dbReference type="GO" id="GO:0038023">
    <property type="term" value="F:signaling receptor activity"/>
    <property type="evidence" value="ECO:0007669"/>
    <property type="project" value="InterPro"/>
</dbReference>
<dbReference type="PANTHER" id="PTHR32552">
    <property type="entry name" value="FERRICHROME IRON RECEPTOR-RELATED"/>
    <property type="match status" value="1"/>
</dbReference>
<evidence type="ECO:0000313" key="19">
    <source>
        <dbReference type="EMBL" id="QBE65857.1"/>
    </source>
</evidence>
<dbReference type="InterPro" id="IPR036942">
    <property type="entry name" value="Beta-barrel_TonB_sf"/>
</dbReference>
<dbReference type="Pfam" id="PF07715">
    <property type="entry name" value="Plug"/>
    <property type="match status" value="1"/>
</dbReference>
<evidence type="ECO:0000256" key="12">
    <source>
        <dbReference type="ARBA" id="ARBA00023170"/>
    </source>
</evidence>
<evidence type="ECO:0000256" key="8">
    <source>
        <dbReference type="ARBA" id="ARBA00023004"/>
    </source>
</evidence>
<dbReference type="SUPFAM" id="SSF56935">
    <property type="entry name" value="Porins"/>
    <property type="match status" value="1"/>
</dbReference>
<evidence type="ECO:0000256" key="6">
    <source>
        <dbReference type="ARBA" id="ARBA00022692"/>
    </source>
</evidence>
<dbReference type="Gene3D" id="2.40.170.20">
    <property type="entry name" value="TonB-dependent receptor, beta-barrel domain"/>
    <property type="match status" value="1"/>
</dbReference>
<dbReference type="PROSITE" id="PS52016">
    <property type="entry name" value="TONB_DEPENDENT_REC_3"/>
    <property type="match status" value="1"/>
</dbReference>
<evidence type="ECO:0000256" key="13">
    <source>
        <dbReference type="ARBA" id="ARBA00023237"/>
    </source>
</evidence>
<dbReference type="OrthoDB" id="127311at2"/>
<keyword evidence="9" id="KW-0406">Ion transport</keyword>
<gene>
    <name evidence="19" type="ORF">EWM63_25125</name>
</gene>
<dbReference type="Gene3D" id="2.170.130.10">
    <property type="entry name" value="TonB-dependent receptor, plug domain"/>
    <property type="match status" value="1"/>
</dbReference>
<dbReference type="InterPro" id="IPR039426">
    <property type="entry name" value="TonB-dep_rcpt-like"/>
</dbReference>
<dbReference type="NCBIfam" id="TIGR01783">
    <property type="entry name" value="TonB-siderophor"/>
    <property type="match status" value="1"/>
</dbReference>
<keyword evidence="8" id="KW-0408">Iron</keyword>
<evidence type="ECO:0000256" key="5">
    <source>
        <dbReference type="ARBA" id="ARBA00022496"/>
    </source>
</evidence>
<dbReference type="AlphaFoldDB" id="A0A4P6L336"/>
<evidence type="ECO:0000256" key="1">
    <source>
        <dbReference type="ARBA" id="ARBA00004571"/>
    </source>
</evidence>
<proteinExistence type="inferred from homology"/>
<name>A0A4P6L336_9BURK</name>
<dbReference type="InterPro" id="IPR000531">
    <property type="entry name" value="Beta-barrel_TonB"/>
</dbReference>
<feature type="domain" description="TonB-dependent receptor plug" evidence="18">
    <location>
        <begin position="69"/>
        <end position="171"/>
    </location>
</feature>
<evidence type="ECO:0000256" key="2">
    <source>
        <dbReference type="ARBA" id="ARBA00009810"/>
    </source>
</evidence>
<keyword evidence="4 14" id="KW-1134">Transmembrane beta strand</keyword>
<feature type="chain" id="PRO_5020504967" evidence="16">
    <location>
        <begin position="27"/>
        <end position="716"/>
    </location>
</feature>
<dbReference type="CDD" id="cd01347">
    <property type="entry name" value="ligand_gated_channel"/>
    <property type="match status" value="1"/>
</dbReference>
<dbReference type="GO" id="GO:0009279">
    <property type="term" value="C:cell outer membrane"/>
    <property type="evidence" value="ECO:0007669"/>
    <property type="project" value="UniProtKB-SubCell"/>
</dbReference>
<comment type="similarity">
    <text evidence="2 14 15">Belongs to the TonB-dependent receptor family.</text>
</comment>
<keyword evidence="11 14" id="KW-0472">Membrane</keyword>
<accession>A0A4P6L336</accession>
<dbReference type="GO" id="GO:0015891">
    <property type="term" value="P:siderophore transport"/>
    <property type="evidence" value="ECO:0007669"/>
    <property type="project" value="InterPro"/>
</dbReference>
<dbReference type="RefSeq" id="WP_130188966.1">
    <property type="nucleotide sequence ID" value="NZ_CP035913.1"/>
</dbReference>
<dbReference type="FunFam" id="2.170.130.10:FF:000001">
    <property type="entry name" value="Catecholate siderophore TonB-dependent receptor"/>
    <property type="match status" value="1"/>
</dbReference>
<dbReference type="InterPro" id="IPR037066">
    <property type="entry name" value="Plug_dom_sf"/>
</dbReference>
<reference evidence="19 20" key="1">
    <citation type="submission" date="2019-02" db="EMBL/GenBank/DDBJ databases">
        <title>Draft Genome Sequences of Six Type Strains of the Genus Massilia.</title>
        <authorList>
            <person name="Miess H."/>
            <person name="Frediansyhah A."/>
            <person name="Gross H."/>
        </authorList>
    </citation>
    <scope>NUCLEOTIDE SEQUENCE [LARGE SCALE GENOMIC DNA]</scope>
    <source>
        <strain evidence="19 20">DSM 17473</strain>
    </source>
</reference>
<organism evidence="19 20">
    <name type="scientific">Pseudoduganella lutea</name>
    <dbReference type="NCBI Taxonomy" id="321985"/>
    <lineage>
        <taxon>Bacteria</taxon>
        <taxon>Pseudomonadati</taxon>
        <taxon>Pseudomonadota</taxon>
        <taxon>Betaproteobacteria</taxon>
        <taxon>Burkholderiales</taxon>
        <taxon>Oxalobacteraceae</taxon>
        <taxon>Telluria group</taxon>
        <taxon>Pseudoduganella</taxon>
    </lineage>
</organism>
<evidence type="ECO:0000256" key="4">
    <source>
        <dbReference type="ARBA" id="ARBA00022452"/>
    </source>
</evidence>
<dbReference type="GO" id="GO:0015344">
    <property type="term" value="F:siderophore uptake transmembrane transporter activity"/>
    <property type="evidence" value="ECO:0007669"/>
    <property type="project" value="TreeGrafter"/>
</dbReference>
<evidence type="ECO:0000259" key="18">
    <source>
        <dbReference type="Pfam" id="PF07715"/>
    </source>
</evidence>
<comment type="subcellular location">
    <subcellularLocation>
        <location evidence="1 14">Cell outer membrane</location>
        <topology evidence="1 14">Multi-pass membrane protein</topology>
    </subcellularLocation>
</comment>
<dbReference type="EMBL" id="CP035913">
    <property type="protein sequence ID" value="QBE65857.1"/>
    <property type="molecule type" value="Genomic_DNA"/>
</dbReference>
<keyword evidence="13 14" id="KW-0998">Cell outer membrane</keyword>
<protein>
    <submittedName>
        <fullName evidence="19">TonB-dependent siderophore receptor</fullName>
    </submittedName>
</protein>
<evidence type="ECO:0000259" key="17">
    <source>
        <dbReference type="Pfam" id="PF00593"/>
    </source>
</evidence>
<keyword evidence="5" id="KW-0410">Iron transport</keyword>
<evidence type="ECO:0000256" key="3">
    <source>
        <dbReference type="ARBA" id="ARBA00022448"/>
    </source>
</evidence>
<evidence type="ECO:0000256" key="14">
    <source>
        <dbReference type="PROSITE-ProRule" id="PRU01360"/>
    </source>
</evidence>
<evidence type="ECO:0000256" key="15">
    <source>
        <dbReference type="RuleBase" id="RU003357"/>
    </source>
</evidence>